<organism evidence="2 3">
    <name type="scientific">Thermus thermophilus</name>
    <dbReference type="NCBI Taxonomy" id="274"/>
    <lineage>
        <taxon>Bacteria</taxon>
        <taxon>Thermotogati</taxon>
        <taxon>Deinococcota</taxon>
        <taxon>Deinococci</taxon>
        <taxon>Thermales</taxon>
        <taxon>Thermaceae</taxon>
        <taxon>Thermus</taxon>
    </lineage>
</organism>
<evidence type="ECO:0000313" key="2">
    <source>
        <dbReference type="EMBL" id="BCP66379.1"/>
    </source>
</evidence>
<evidence type="ECO:0000259" key="1">
    <source>
        <dbReference type="Pfam" id="PF05685"/>
    </source>
</evidence>
<gene>
    <name evidence="2" type="ORF">TthHB5018_13130</name>
</gene>
<dbReference type="Pfam" id="PF05685">
    <property type="entry name" value="Uma2"/>
    <property type="match status" value="1"/>
</dbReference>
<name>A0A7R7TDX1_THETH</name>
<dbReference type="PANTHER" id="PTHR36558">
    <property type="entry name" value="GLR1098 PROTEIN"/>
    <property type="match status" value="1"/>
</dbReference>
<dbReference type="InterPro" id="IPR012296">
    <property type="entry name" value="Nuclease_put_TT1808"/>
</dbReference>
<dbReference type="InterPro" id="IPR008538">
    <property type="entry name" value="Uma2"/>
</dbReference>
<dbReference type="Gene3D" id="3.90.1570.10">
    <property type="entry name" value="tt1808, chain A"/>
    <property type="match status" value="1"/>
</dbReference>
<dbReference type="PANTHER" id="PTHR36558:SF1">
    <property type="entry name" value="RESTRICTION ENDONUCLEASE DOMAIN-CONTAINING PROTEIN-RELATED"/>
    <property type="match status" value="1"/>
</dbReference>
<accession>A0A7R7TDX1</accession>
<feature type="domain" description="Putative restriction endonuclease" evidence="1">
    <location>
        <begin position="1"/>
        <end position="58"/>
    </location>
</feature>
<dbReference type="EMBL" id="AP024270">
    <property type="protein sequence ID" value="BCP66379.1"/>
    <property type="molecule type" value="Genomic_DNA"/>
</dbReference>
<dbReference type="InterPro" id="IPR011335">
    <property type="entry name" value="Restrct_endonuc-II-like"/>
</dbReference>
<dbReference type="SUPFAM" id="SSF52980">
    <property type="entry name" value="Restriction endonuclease-like"/>
    <property type="match status" value="1"/>
</dbReference>
<dbReference type="Proteomes" id="UP000596099">
    <property type="component" value="Chromosome"/>
</dbReference>
<reference evidence="3" key="1">
    <citation type="submission" date="2021-01" db="EMBL/GenBank/DDBJ databases">
        <title>Complete Genome Sequence of Thermus thermophilus Strain HB5018, Isolated from Mine Onsen Hot Spring.</title>
        <authorList>
            <person name="Miyazaki K."/>
            <person name="Moriya T."/>
            <person name="Nemoto N."/>
            <person name="Oshima T."/>
            <person name="Yura K."/>
            <person name="Bessho Y."/>
        </authorList>
    </citation>
    <scope>NUCLEOTIDE SEQUENCE [LARGE SCALE GENOMIC DNA]</scope>
    <source>
        <strain evidence="3">HB5018</strain>
    </source>
</reference>
<protein>
    <recommendedName>
        <fullName evidence="1">Putative restriction endonuclease domain-containing protein</fullName>
    </recommendedName>
</protein>
<dbReference type="AlphaFoldDB" id="A0A7R7TDX1"/>
<dbReference type="CDD" id="cd06260">
    <property type="entry name" value="DUF820-like"/>
    <property type="match status" value="1"/>
</dbReference>
<proteinExistence type="predicted"/>
<evidence type="ECO:0000313" key="3">
    <source>
        <dbReference type="Proteomes" id="UP000596099"/>
    </source>
</evidence>
<sequence>MIEVLSDSTEATDRREKLCKYLGLPTLQAYLLLDSRTPRAFGYYREGEGWVYREAEVGTLPLPCLGGHLDLAEVYQGL</sequence>